<comment type="subcellular location">
    <subcellularLocation>
        <location evidence="1">Cytoplasm</location>
    </subcellularLocation>
</comment>
<evidence type="ECO:0000313" key="10">
    <source>
        <dbReference type="Proteomes" id="UP000247612"/>
    </source>
</evidence>
<name>A0A318KM90_9FIRM</name>
<evidence type="ECO:0000256" key="6">
    <source>
        <dbReference type="ARBA" id="ARBA00022683"/>
    </source>
</evidence>
<feature type="domain" description="PTS EIIA type-4" evidence="8">
    <location>
        <begin position="1"/>
        <end position="121"/>
    </location>
</feature>
<dbReference type="CDD" id="cd00006">
    <property type="entry name" value="PTS_IIA_man"/>
    <property type="match status" value="1"/>
</dbReference>
<evidence type="ECO:0000256" key="1">
    <source>
        <dbReference type="ARBA" id="ARBA00004496"/>
    </source>
</evidence>
<dbReference type="RefSeq" id="WP_022939025.1">
    <property type="nucleotide sequence ID" value="NZ_CABKRQ010000007.1"/>
</dbReference>
<dbReference type="InterPro" id="IPR033887">
    <property type="entry name" value="PTS_IIA_man"/>
</dbReference>
<keyword evidence="5" id="KW-0808">Transferase</keyword>
<accession>A0A318KM90</accession>
<protein>
    <submittedName>
        <fullName evidence="9">PTS system mannose-specific IIA component</fullName>
    </submittedName>
</protein>
<dbReference type="GO" id="GO:0005737">
    <property type="term" value="C:cytoplasm"/>
    <property type="evidence" value="ECO:0007669"/>
    <property type="project" value="UniProtKB-SubCell"/>
</dbReference>
<keyword evidence="4" id="KW-0762">Sugar transport</keyword>
<keyword evidence="10" id="KW-1185">Reference proteome</keyword>
<dbReference type="PANTHER" id="PTHR33799">
    <property type="entry name" value="PTS PERMEASE-RELATED-RELATED"/>
    <property type="match status" value="1"/>
</dbReference>
<dbReference type="GO" id="GO:0016020">
    <property type="term" value="C:membrane"/>
    <property type="evidence" value="ECO:0007669"/>
    <property type="project" value="InterPro"/>
</dbReference>
<keyword evidence="2" id="KW-0813">Transport</keyword>
<dbReference type="InterPro" id="IPR004701">
    <property type="entry name" value="PTS_EIIA_man-typ"/>
</dbReference>
<dbReference type="GO" id="GO:0009401">
    <property type="term" value="P:phosphoenolpyruvate-dependent sugar phosphotransferase system"/>
    <property type="evidence" value="ECO:0007669"/>
    <property type="project" value="UniProtKB-KW"/>
</dbReference>
<dbReference type="Gene3D" id="3.40.50.510">
    <property type="entry name" value="Phosphotransferase system, mannose-type IIA component"/>
    <property type="match status" value="1"/>
</dbReference>
<dbReference type="Proteomes" id="UP000247612">
    <property type="component" value="Unassembled WGS sequence"/>
</dbReference>
<proteinExistence type="predicted"/>
<evidence type="ECO:0000256" key="3">
    <source>
        <dbReference type="ARBA" id="ARBA00022490"/>
    </source>
</evidence>
<evidence type="ECO:0000259" key="8">
    <source>
        <dbReference type="PROSITE" id="PS51096"/>
    </source>
</evidence>
<dbReference type="InterPro" id="IPR036662">
    <property type="entry name" value="PTS_EIIA_man-typ_sf"/>
</dbReference>
<dbReference type="PANTHER" id="PTHR33799:SF1">
    <property type="entry name" value="PTS SYSTEM MANNOSE-SPECIFIC EIIAB COMPONENT-RELATED"/>
    <property type="match status" value="1"/>
</dbReference>
<evidence type="ECO:0000313" key="9">
    <source>
        <dbReference type="EMBL" id="PXX77828.1"/>
    </source>
</evidence>
<gene>
    <name evidence="9" type="ORF">DES51_10980</name>
</gene>
<dbReference type="GO" id="GO:0016301">
    <property type="term" value="F:kinase activity"/>
    <property type="evidence" value="ECO:0007669"/>
    <property type="project" value="UniProtKB-KW"/>
</dbReference>
<sequence length="136" mass="15393">MRKILIASHSELAEGMKQTLKFFAGNQIDVSAICAYVDEESLQSKLDAFFEKVSDEDEVLIFTDLLGGSVNQAMLSYLNRRHVHVITGVFLSIILELIFKEGSYLTKEEIQAALKKTKKGIVYMNDYTVDIHDIDE</sequence>
<reference evidence="9 10" key="1">
    <citation type="submission" date="2018-05" db="EMBL/GenBank/DDBJ databases">
        <title>Genomic Encyclopedia of Type Strains, Phase IV (KMG-IV): sequencing the most valuable type-strain genomes for metagenomic binning, comparative biology and taxonomic classification.</title>
        <authorList>
            <person name="Goeker M."/>
        </authorList>
    </citation>
    <scope>NUCLEOTIDE SEQUENCE [LARGE SCALE GENOMIC DNA]</scope>
    <source>
        <strain evidence="9 10">JC118</strain>
    </source>
</reference>
<organism evidence="9 10">
    <name type="scientific">Dielma fastidiosa</name>
    <dbReference type="NCBI Taxonomy" id="1034346"/>
    <lineage>
        <taxon>Bacteria</taxon>
        <taxon>Bacillati</taxon>
        <taxon>Bacillota</taxon>
        <taxon>Erysipelotrichia</taxon>
        <taxon>Erysipelotrichales</taxon>
        <taxon>Erysipelotrichaceae</taxon>
        <taxon>Dielma</taxon>
    </lineage>
</organism>
<dbReference type="AlphaFoldDB" id="A0A318KM90"/>
<dbReference type="EMBL" id="QJKH01000009">
    <property type="protein sequence ID" value="PXX77828.1"/>
    <property type="molecule type" value="Genomic_DNA"/>
</dbReference>
<dbReference type="Pfam" id="PF03610">
    <property type="entry name" value="EIIA-man"/>
    <property type="match status" value="1"/>
</dbReference>
<keyword evidence="3" id="KW-0963">Cytoplasm</keyword>
<dbReference type="OrthoDB" id="6578004at2"/>
<keyword evidence="7" id="KW-0418">Kinase</keyword>
<dbReference type="SUPFAM" id="SSF53062">
    <property type="entry name" value="PTS system fructose IIA component-like"/>
    <property type="match status" value="1"/>
</dbReference>
<keyword evidence="6" id="KW-0598">Phosphotransferase system</keyword>
<evidence type="ECO:0000256" key="4">
    <source>
        <dbReference type="ARBA" id="ARBA00022597"/>
    </source>
</evidence>
<comment type="caution">
    <text evidence="9">The sequence shown here is derived from an EMBL/GenBank/DDBJ whole genome shotgun (WGS) entry which is preliminary data.</text>
</comment>
<dbReference type="InterPro" id="IPR051471">
    <property type="entry name" value="Bacterial_PTS_sugar_comp"/>
</dbReference>
<evidence type="ECO:0000256" key="5">
    <source>
        <dbReference type="ARBA" id="ARBA00022679"/>
    </source>
</evidence>
<dbReference type="STRING" id="1034346.GCA_000313565_02741"/>
<dbReference type="PROSITE" id="PS51096">
    <property type="entry name" value="PTS_EIIA_TYPE_4"/>
    <property type="match status" value="1"/>
</dbReference>
<evidence type="ECO:0000256" key="2">
    <source>
        <dbReference type="ARBA" id="ARBA00022448"/>
    </source>
</evidence>
<evidence type="ECO:0000256" key="7">
    <source>
        <dbReference type="ARBA" id="ARBA00022777"/>
    </source>
</evidence>